<evidence type="ECO:0000259" key="5">
    <source>
        <dbReference type="PROSITE" id="PS00497"/>
    </source>
</evidence>
<feature type="transmembrane region" description="Helical" evidence="4">
    <location>
        <begin position="638"/>
        <end position="654"/>
    </location>
</feature>
<keyword evidence="1" id="KW-0479">Metal-binding</keyword>
<evidence type="ECO:0000256" key="2">
    <source>
        <dbReference type="ARBA" id="ARBA00022737"/>
    </source>
</evidence>
<feature type="compositionally biased region" description="Pro residues" evidence="3">
    <location>
        <begin position="213"/>
        <end position="235"/>
    </location>
</feature>
<dbReference type="PROSITE" id="PS00498">
    <property type="entry name" value="TYROSINASE_2"/>
    <property type="match status" value="1"/>
</dbReference>
<keyword evidence="4" id="KW-1133">Transmembrane helix</keyword>
<name>A0A8S9ZQ79_9BILA</name>
<feature type="compositionally biased region" description="Pro residues" evidence="3">
    <location>
        <begin position="166"/>
        <end position="185"/>
    </location>
</feature>
<dbReference type="SMART" id="SM01088">
    <property type="entry name" value="Col_cuticle_N"/>
    <property type="match status" value="1"/>
</dbReference>
<evidence type="ECO:0000256" key="4">
    <source>
        <dbReference type="SAM" id="Phobius"/>
    </source>
</evidence>
<dbReference type="InterPro" id="IPR002486">
    <property type="entry name" value="Col_cuticle_N"/>
</dbReference>
<dbReference type="InterPro" id="IPR008922">
    <property type="entry name" value="Di-copper_centre_dom_sf"/>
</dbReference>
<dbReference type="InterPro" id="IPR008160">
    <property type="entry name" value="Collagen"/>
</dbReference>
<dbReference type="EMBL" id="JABEBT010000044">
    <property type="protein sequence ID" value="KAF7635298.1"/>
    <property type="molecule type" value="Genomic_DNA"/>
</dbReference>
<keyword evidence="4" id="KW-0812">Transmembrane</keyword>
<dbReference type="PROSITE" id="PS00497">
    <property type="entry name" value="TYROSINASE_1"/>
    <property type="match status" value="1"/>
</dbReference>
<dbReference type="PRINTS" id="PR00092">
    <property type="entry name" value="TYROSINASE"/>
</dbReference>
<sequence>MSLNISTSLQKSLNKNKIPKIKFKNAAFIAVVFSTFSVTACIFTFPLVFHYLQKLQASVQGEVDYCRIREKDMWQQMIEVELATIDLEDEINEKNNKEFLPFVFLGLNERKRRGTSDDSLCCTCQQGPPGPDGPPGEPGKDGIPGEGPGPAGPPGKDAELHDRLLPVPPQCPCQAPPGPMGPSGPPGNDGQPGLPGKRQRGPPGEPGITIPGEKPPPGPPGQPGRPGPPGPPGKPGQPGKDGENGPPGPPGEPGQKGPPGPNGSPGPTGSPGNIGYWWILFFYLFKKSFALSKSNGVNDCTLPTGNKLKKCVRKELRMLTEQERNNYFKVVKKMKENGDFELCATLHRDTVLEHAGHFGPSFLPWHRELLKRCELMLREAEFQSFNTTNVCLPYWDSTLDGRLGSPKDSCLFTESFLGGTNSNGQVINGPFSPWQTLENDQYLRRNVGRNGACYPENDIIWQMQQTDIKNILAFTRPDSGCPYPVQFGYPEYGHNAVHNFVGGHMSDPRVAANDPIFYNHHCFVDYLFEEWRKQRQTYAQRPIDYPPNDSRCSLRLHFRDTSMSQFTAYKNIDGCKNEYTDNMFEYSPRPTCTVNNPDCGSEWLFCDLSHGTPKCAAKACLGGNCSGFTQGEQVCHNIMYFLILLFNLILLYYVNSFNIEFKHKFKFNCNKAPNKAKQIMCENLMNNRINFENGQKELSELSKEFINMTGDVPDLIINNQTIGDCINLGCCCPFLGGYSNGSVNDCTLPNGQLFKKSIRKELRMMTDKELLNLFICIRKLKNSGEYDDFAELHKKAFELGGAHGGPAFLLFHRELTKRIIHILHEL</sequence>
<dbReference type="Proteomes" id="UP000605970">
    <property type="component" value="Unassembled WGS sequence"/>
</dbReference>
<dbReference type="GO" id="GO:0016491">
    <property type="term" value="F:oxidoreductase activity"/>
    <property type="evidence" value="ECO:0007669"/>
    <property type="project" value="InterPro"/>
</dbReference>
<feature type="transmembrane region" description="Helical" evidence="4">
    <location>
        <begin position="26"/>
        <end position="52"/>
    </location>
</feature>
<evidence type="ECO:0000313" key="8">
    <source>
        <dbReference type="Proteomes" id="UP000605970"/>
    </source>
</evidence>
<dbReference type="SUPFAM" id="SSF48056">
    <property type="entry name" value="Di-copper centre-containing domain"/>
    <property type="match status" value="2"/>
</dbReference>
<dbReference type="GO" id="GO:0042302">
    <property type="term" value="F:structural constituent of cuticle"/>
    <property type="evidence" value="ECO:0007669"/>
    <property type="project" value="InterPro"/>
</dbReference>
<dbReference type="AlphaFoldDB" id="A0A8S9ZQ79"/>
<keyword evidence="8" id="KW-1185">Reference proteome</keyword>
<comment type="caution">
    <text evidence="7">The sequence shown here is derived from an EMBL/GenBank/DDBJ whole genome shotgun (WGS) entry which is preliminary data.</text>
</comment>
<dbReference type="Pfam" id="PF00264">
    <property type="entry name" value="Tyrosinase"/>
    <property type="match status" value="1"/>
</dbReference>
<accession>A0A8S9ZQ79</accession>
<keyword evidence="2" id="KW-0677">Repeat</keyword>
<proteinExistence type="predicted"/>
<reference evidence="7" key="1">
    <citation type="journal article" date="2020" name="Ecol. Evol.">
        <title>Genome structure and content of the rice root-knot nematode (Meloidogyne graminicola).</title>
        <authorList>
            <person name="Phan N.T."/>
            <person name="Danchin E.G.J."/>
            <person name="Klopp C."/>
            <person name="Perfus-Barbeoch L."/>
            <person name="Kozlowski D.K."/>
            <person name="Koutsovoulos G.D."/>
            <person name="Lopez-Roques C."/>
            <person name="Bouchez O."/>
            <person name="Zahm M."/>
            <person name="Besnard G."/>
            <person name="Bellafiore S."/>
        </authorList>
    </citation>
    <scope>NUCLEOTIDE SEQUENCE</scope>
    <source>
        <strain evidence="7">VN-18</strain>
    </source>
</reference>
<protein>
    <submittedName>
        <fullName evidence="7">Tyrosinase_Cu-bd domain-containing protein</fullName>
    </submittedName>
</protein>
<evidence type="ECO:0000313" key="7">
    <source>
        <dbReference type="EMBL" id="KAF7635298.1"/>
    </source>
</evidence>
<feature type="region of interest" description="Disordered" evidence="3">
    <location>
        <begin position="116"/>
        <end position="269"/>
    </location>
</feature>
<keyword evidence="4" id="KW-0472">Membrane</keyword>
<feature type="compositionally biased region" description="Pro residues" evidence="3">
    <location>
        <begin position="128"/>
        <end position="137"/>
    </location>
</feature>
<dbReference type="Pfam" id="PF01391">
    <property type="entry name" value="Collagen"/>
    <property type="match status" value="1"/>
</dbReference>
<dbReference type="Gene3D" id="1.10.1280.10">
    <property type="entry name" value="Di-copper center containing domain from catechol oxidase"/>
    <property type="match status" value="2"/>
</dbReference>
<organism evidence="7 8">
    <name type="scientific">Meloidogyne graminicola</name>
    <dbReference type="NCBI Taxonomy" id="189291"/>
    <lineage>
        <taxon>Eukaryota</taxon>
        <taxon>Metazoa</taxon>
        <taxon>Ecdysozoa</taxon>
        <taxon>Nematoda</taxon>
        <taxon>Chromadorea</taxon>
        <taxon>Rhabditida</taxon>
        <taxon>Tylenchina</taxon>
        <taxon>Tylenchomorpha</taxon>
        <taxon>Tylenchoidea</taxon>
        <taxon>Meloidogynidae</taxon>
        <taxon>Meloidogyninae</taxon>
        <taxon>Meloidogyne</taxon>
    </lineage>
</organism>
<feature type="domain" description="Tyrosinase copper-binding" evidence="6">
    <location>
        <begin position="514"/>
        <end position="525"/>
    </location>
</feature>
<gene>
    <name evidence="7" type="ORF">Mgra_00005267</name>
</gene>
<evidence type="ECO:0000259" key="6">
    <source>
        <dbReference type="PROSITE" id="PS00498"/>
    </source>
</evidence>
<dbReference type="OrthoDB" id="6132182at2759"/>
<feature type="domain" description="Tyrosinase copper-binding" evidence="5">
    <location>
        <begin position="357"/>
        <end position="374"/>
    </location>
</feature>
<evidence type="ECO:0000256" key="3">
    <source>
        <dbReference type="SAM" id="MobiDB-lite"/>
    </source>
</evidence>
<dbReference type="Pfam" id="PF01484">
    <property type="entry name" value="Col_cuticle_N"/>
    <property type="match status" value="1"/>
</dbReference>
<dbReference type="PANTHER" id="PTHR11474">
    <property type="entry name" value="TYROSINASE FAMILY MEMBER"/>
    <property type="match status" value="1"/>
</dbReference>
<dbReference type="GO" id="GO:0046872">
    <property type="term" value="F:metal ion binding"/>
    <property type="evidence" value="ECO:0007669"/>
    <property type="project" value="UniProtKB-KW"/>
</dbReference>
<dbReference type="InterPro" id="IPR050316">
    <property type="entry name" value="Tyrosinase/Hemocyanin"/>
</dbReference>
<evidence type="ECO:0000256" key="1">
    <source>
        <dbReference type="ARBA" id="ARBA00022723"/>
    </source>
</evidence>
<dbReference type="PANTHER" id="PTHR11474:SF21">
    <property type="entry name" value="SHKT DOMAIN-CONTAINING PROTEIN"/>
    <property type="match status" value="1"/>
</dbReference>
<dbReference type="InterPro" id="IPR002227">
    <property type="entry name" value="Tyrosinase_Cu-bd"/>
</dbReference>
<feature type="compositionally biased region" description="Pro residues" evidence="3">
    <location>
        <begin position="246"/>
        <end position="264"/>
    </location>
</feature>